<dbReference type="Pfam" id="PF04892">
    <property type="entry name" value="VanZ"/>
    <property type="match status" value="1"/>
</dbReference>
<feature type="transmembrane region" description="Helical" evidence="1">
    <location>
        <begin position="66"/>
        <end position="87"/>
    </location>
</feature>
<keyword evidence="1" id="KW-0472">Membrane</keyword>
<dbReference type="PANTHER" id="PTHR28008:SF1">
    <property type="entry name" value="DOMAIN PROTEIN, PUTATIVE (AFU_ORTHOLOGUE AFUA_3G10980)-RELATED"/>
    <property type="match status" value="1"/>
</dbReference>
<proteinExistence type="predicted"/>
<protein>
    <submittedName>
        <fullName evidence="3">VanZ like family protein</fullName>
    </submittedName>
</protein>
<feature type="domain" description="VanZ-like" evidence="2">
    <location>
        <begin position="42"/>
        <end position="116"/>
    </location>
</feature>
<dbReference type="Proteomes" id="UP000199559">
    <property type="component" value="Unassembled WGS sequence"/>
</dbReference>
<keyword evidence="1" id="KW-0812">Transmembrane</keyword>
<keyword evidence="1" id="KW-1133">Transmembrane helix</keyword>
<reference evidence="4" key="1">
    <citation type="submission" date="2016-10" db="EMBL/GenBank/DDBJ databases">
        <authorList>
            <person name="Varghese N."/>
            <person name="Submissions S."/>
        </authorList>
    </citation>
    <scope>NUCLEOTIDE SEQUENCE [LARGE SCALE GENOMIC DNA]</scope>
    <source>
        <strain evidence="4">DSM 28881</strain>
    </source>
</reference>
<organism evidence="3 4">
    <name type="scientific">Olleya namhaensis</name>
    <dbReference type="NCBI Taxonomy" id="1144750"/>
    <lineage>
        <taxon>Bacteria</taxon>
        <taxon>Pseudomonadati</taxon>
        <taxon>Bacteroidota</taxon>
        <taxon>Flavobacteriia</taxon>
        <taxon>Flavobacteriales</taxon>
        <taxon>Flavobacteriaceae</taxon>
    </lineage>
</organism>
<dbReference type="NCBIfam" id="NF037970">
    <property type="entry name" value="vanZ_1"/>
    <property type="match status" value="1"/>
</dbReference>
<dbReference type="STRING" id="1144750.SAMN05443431_10121"/>
<feature type="transmembrane region" description="Helical" evidence="1">
    <location>
        <begin position="99"/>
        <end position="118"/>
    </location>
</feature>
<feature type="transmembrane region" description="Helical" evidence="1">
    <location>
        <begin position="5"/>
        <end position="26"/>
    </location>
</feature>
<sequence length="124" mass="13913">MVRKLLPFISLGYTVVIIVLSLATISDISIIPDNNDKVNHAIAHFIFVGLWFLSFYFYLNKSKKQALKMAFISAFLFGIVIEILQHTLTESRQADYKDVIANVVGALIAVLIINLLTLSKVKND</sequence>
<name>A0A1I3ILS8_9FLAO</name>
<evidence type="ECO:0000256" key="1">
    <source>
        <dbReference type="SAM" id="Phobius"/>
    </source>
</evidence>
<keyword evidence="4" id="KW-1185">Reference proteome</keyword>
<dbReference type="InterPro" id="IPR006976">
    <property type="entry name" value="VanZ-like"/>
</dbReference>
<gene>
    <name evidence="3" type="ORF">SAMN05443431_10121</name>
</gene>
<evidence type="ECO:0000313" key="4">
    <source>
        <dbReference type="Proteomes" id="UP000199559"/>
    </source>
</evidence>
<evidence type="ECO:0000259" key="2">
    <source>
        <dbReference type="Pfam" id="PF04892"/>
    </source>
</evidence>
<dbReference type="AlphaFoldDB" id="A0A1I3ILS8"/>
<dbReference type="EMBL" id="FORM01000001">
    <property type="protein sequence ID" value="SFI48928.1"/>
    <property type="molecule type" value="Genomic_DNA"/>
</dbReference>
<feature type="transmembrane region" description="Helical" evidence="1">
    <location>
        <begin position="38"/>
        <end position="59"/>
    </location>
</feature>
<evidence type="ECO:0000313" key="3">
    <source>
        <dbReference type="EMBL" id="SFI48928.1"/>
    </source>
</evidence>
<accession>A0A1I3ILS8</accession>
<dbReference type="PANTHER" id="PTHR28008">
    <property type="entry name" value="DOMAIN PROTEIN, PUTATIVE (AFU_ORTHOLOGUE AFUA_3G10980)-RELATED"/>
    <property type="match status" value="1"/>
</dbReference>